<evidence type="ECO:0000256" key="3">
    <source>
        <dbReference type="ARBA" id="ARBA00009986"/>
    </source>
</evidence>
<evidence type="ECO:0000256" key="10">
    <source>
        <dbReference type="ARBA" id="ARBA00030806"/>
    </source>
</evidence>
<comment type="similarity">
    <text evidence="4 13">Belongs to the GMC oxidoreductase family.</text>
</comment>
<dbReference type="VEuPathDB" id="FungiDB:PC110_g13690"/>
<evidence type="ECO:0000313" key="17">
    <source>
        <dbReference type="EMBL" id="KAG2967696.1"/>
    </source>
</evidence>
<dbReference type="EMBL" id="RCMV01000948">
    <property type="protein sequence ID" value="KAG3211498.1"/>
    <property type="molecule type" value="Genomic_DNA"/>
</dbReference>
<dbReference type="InterPro" id="IPR016160">
    <property type="entry name" value="Ald_DH_CS_CYS"/>
</dbReference>
<evidence type="ECO:0000256" key="13">
    <source>
        <dbReference type="RuleBase" id="RU003968"/>
    </source>
</evidence>
<dbReference type="VEuPathDB" id="FungiDB:PC110_g13689"/>
<dbReference type="InterPro" id="IPR012132">
    <property type="entry name" value="GMC_OxRdtase"/>
</dbReference>
<dbReference type="Pfam" id="PF00732">
    <property type="entry name" value="GMC_oxred_N"/>
    <property type="match status" value="1"/>
</dbReference>
<evidence type="ECO:0000256" key="8">
    <source>
        <dbReference type="ARBA" id="ARBA00022827"/>
    </source>
</evidence>
<evidence type="ECO:0000256" key="9">
    <source>
        <dbReference type="ARBA" id="ARBA00023002"/>
    </source>
</evidence>
<evidence type="ECO:0000313" key="16">
    <source>
        <dbReference type="EMBL" id="KAG2842222.1"/>
    </source>
</evidence>
<dbReference type="Gene3D" id="3.40.605.10">
    <property type="entry name" value="Aldehyde Dehydrogenase, Chain A, domain 1"/>
    <property type="match status" value="1"/>
</dbReference>
<evidence type="ECO:0000256" key="6">
    <source>
        <dbReference type="ARBA" id="ARBA00019842"/>
    </source>
</evidence>
<dbReference type="Proteomes" id="UP000735874">
    <property type="component" value="Unassembled WGS sequence"/>
</dbReference>
<feature type="active site" evidence="11">
    <location>
        <position position="858"/>
    </location>
</feature>
<dbReference type="FunFam" id="3.40.605.10:FF:000007">
    <property type="entry name" value="NAD/NADP-dependent betaine aldehyde dehydrogenase"/>
    <property type="match status" value="1"/>
</dbReference>
<evidence type="ECO:0000256" key="7">
    <source>
        <dbReference type="ARBA" id="ARBA00022630"/>
    </source>
</evidence>
<dbReference type="PANTHER" id="PTHR11552:SF147">
    <property type="entry name" value="CHOLINE DEHYDROGENASE, MITOCHONDRIAL"/>
    <property type="match status" value="1"/>
</dbReference>
<evidence type="ECO:0000259" key="14">
    <source>
        <dbReference type="PROSITE" id="PS00623"/>
    </source>
</evidence>
<dbReference type="InterPro" id="IPR036188">
    <property type="entry name" value="FAD/NAD-bd_sf"/>
</dbReference>
<dbReference type="InterPro" id="IPR015590">
    <property type="entry name" value="Aldehyde_DH_dom"/>
</dbReference>
<evidence type="ECO:0000256" key="2">
    <source>
        <dbReference type="ARBA" id="ARBA00005176"/>
    </source>
</evidence>
<dbReference type="PANTHER" id="PTHR11552">
    <property type="entry name" value="GLUCOSE-METHANOL-CHOLINE GMC OXIDOREDUCTASE"/>
    <property type="match status" value="1"/>
</dbReference>
<comment type="pathway">
    <text evidence="2">Amino-acid degradation; 4-aminobutanoate degradation.</text>
</comment>
<dbReference type="AlphaFoldDB" id="A0A8T0YAY2"/>
<dbReference type="Pfam" id="PF05199">
    <property type="entry name" value="GMC_oxred_C"/>
    <property type="match status" value="1"/>
</dbReference>
<protein>
    <recommendedName>
        <fullName evidence="6">Succinate-semialdehyde dehydrogenase, mitochondrial</fullName>
        <ecNumber evidence="5">1.2.1.24</ecNumber>
    </recommendedName>
    <alternativeName>
        <fullName evidence="10">NAD(+)-dependent succinic semialdehyde dehydrogenase</fullName>
    </alternativeName>
</protein>
<keyword evidence="7 13" id="KW-0285">Flavoprotein</keyword>
<dbReference type="FunFam" id="3.40.605.10:FF:000026">
    <property type="entry name" value="Aldehyde dehydrogenase, putative"/>
    <property type="match status" value="1"/>
</dbReference>
<evidence type="ECO:0000313" key="19">
    <source>
        <dbReference type="Proteomes" id="UP000735874"/>
    </source>
</evidence>
<dbReference type="InterPro" id="IPR016162">
    <property type="entry name" value="Ald_DH_N"/>
</dbReference>
<keyword evidence="9 12" id="KW-0560">Oxidoreductase</keyword>
<dbReference type="InterPro" id="IPR007867">
    <property type="entry name" value="GMC_OxRtase_C"/>
</dbReference>
<dbReference type="Gene3D" id="3.50.50.60">
    <property type="entry name" value="FAD/NAD(P)-binding domain"/>
    <property type="match status" value="1"/>
</dbReference>
<keyword evidence="8 13" id="KW-0274">FAD</keyword>
<dbReference type="EMBL" id="RCMG01000918">
    <property type="protein sequence ID" value="KAG2842222.1"/>
    <property type="molecule type" value="Genomic_DNA"/>
</dbReference>
<dbReference type="InterPro" id="IPR016161">
    <property type="entry name" value="Ald_DH/histidinol_DH"/>
</dbReference>
<evidence type="ECO:0000256" key="12">
    <source>
        <dbReference type="RuleBase" id="RU003345"/>
    </source>
</evidence>
<evidence type="ECO:0000313" key="18">
    <source>
        <dbReference type="EMBL" id="KAG3211498.1"/>
    </source>
</evidence>
<dbReference type="EC" id="1.2.1.24" evidence="5"/>
<dbReference type="PROSITE" id="PS51257">
    <property type="entry name" value="PROKAR_LIPOPROTEIN"/>
    <property type="match status" value="1"/>
</dbReference>
<dbReference type="PROSITE" id="PS00070">
    <property type="entry name" value="ALDEHYDE_DEHYDR_CYS"/>
    <property type="match status" value="1"/>
</dbReference>
<name>A0A8T0YAY2_9STRA</name>
<dbReference type="GO" id="GO:0004777">
    <property type="term" value="F:succinate-semialdehyde dehydrogenase (NAD+) activity"/>
    <property type="evidence" value="ECO:0007669"/>
    <property type="project" value="UniProtKB-EC"/>
</dbReference>
<dbReference type="PROSITE" id="PS00624">
    <property type="entry name" value="GMC_OXRED_2"/>
    <property type="match status" value="1"/>
</dbReference>
<comment type="similarity">
    <text evidence="3 12">Belongs to the aldehyde dehydrogenase family.</text>
</comment>
<dbReference type="FunFam" id="3.40.309.10:FF:000004">
    <property type="entry name" value="Succinate-semialdehyde dehydrogenase I"/>
    <property type="match status" value="1"/>
</dbReference>
<dbReference type="NCBIfam" id="NF002550">
    <property type="entry name" value="PRK02106.1"/>
    <property type="match status" value="1"/>
</dbReference>
<evidence type="ECO:0000256" key="5">
    <source>
        <dbReference type="ARBA" id="ARBA00013051"/>
    </source>
</evidence>
<dbReference type="Gene3D" id="3.30.560.10">
    <property type="entry name" value="Glucose Oxidase, domain 3"/>
    <property type="match status" value="1"/>
</dbReference>
<organism evidence="16 19">
    <name type="scientific">Phytophthora cactorum</name>
    <dbReference type="NCBI Taxonomy" id="29920"/>
    <lineage>
        <taxon>Eukaryota</taxon>
        <taxon>Sar</taxon>
        <taxon>Stramenopiles</taxon>
        <taxon>Oomycota</taxon>
        <taxon>Peronosporomycetes</taxon>
        <taxon>Peronosporales</taxon>
        <taxon>Peronosporaceae</taxon>
        <taxon>Phytophthora</taxon>
    </lineage>
</organism>
<dbReference type="GO" id="GO:0016614">
    <property type="term" value="F:oxidoreductase activity, acting on CH-OH group of donors"/>
    <property type="evidence" value="ECO:0007669"/>
    <property type="project" value="InterPro"/>
</dbReference>
<dbReference type="Gene3D" id="3.40.309.10">
    <property type="entry name" value="Aldehyde Dehydrogenase, Chain A, domain 2"/>
    <property type="match status" value="1"/>
</dbReference>
<comment type="cofactor">
    <cofactor evidence="1">
        <name>FAD</name>
        <dbReference type="ChEBI" id="CHEBI:57692"/>
    </cofactor>
</comment>
<evidence type="ECO:0000256" key="1">
    <source>
        <dbReference type="ARBA" id="ARBA00001974"/>
    </source>
</evidence>
<dbReference type="SUPFAM" id="SSF51905">
    <property type="entry name" value="FAD/NAD(P)-binding domain"/>
    <property type="match status" value="1"/>
</dbReference>
<dbReference type="InterPro" id="IPR029510">
    <property type="entry name" value="Ald_DH_CS_GLU"/>
</dbReference>
<accession>A0A8T0YAY2</accession>
<dbReference type="Proteomes" id="UP000760860">
    <property type="component" value="Unassembled WGS sequence"/>
</dbReference>
<feature type="domain" description="Glucose-methanol-choline oxidoreductase N-terminal" evidence="14">
    <location>
        <begin position="104"/>
        <end position="127"/>
    </location>
</feature>
<feature type="domain" description="Glucose-methanol-choline oxidoreductase N-terminal" evidence="15">
    <location>
        <begin position="281"/>
        <end position="295"/>
    </location>
</feature>
<dbReference type="SUPFAM" id="SSF53720">
    <property type="entry name" value="ALDH-like"/>
    <property type="match status" value="1"/>
</dbReference>
<dbReference type="SUPFAM" id="SSF54373">
    <property type="entry name" value="FAD-linked reductases, C-terminal domain"/>
    <property type="match status" value="1"/>
</dbReference>
<dbReference type="Proteomes" id="UP000697107">
    <property type="component" value="Unassembled WGS sequence"/>
</dbReference>
<dbReference type="PROSITE" id="PS00687">
    <property type="entry name" value="ALDEHYDE_DEHYDR_GLU"/>
    <property type="match status" value="1"/>
</dbReference>
<dbReference type="PROSITE" id="PS00623">
    <property type="entry name" value="GMC_OXRED_1"/>
    <property type="match status" value="1"/>
</dbReference>
<evidence type="ECO:0000256" key="4">
    <source>
        <dbReference type="ARBA" id="ARBA00010790"/>
    </source>
</evidence>
<dbReference type="EMBL" id="RCML01000914">
    <property type="protein sequence ID" value="KAG2967696.1"/>
    <property type="molecule type" value="Genomic_DNA"/>
</dbReference>
<sequence length="1086" mass="117955">MIRHALHRSTLPSASTLRTLQEFDYVIVGGGSAGCVLANRLSADTSNSVLLVETGPKDRGLFDSIRLAMPAMLTANLIDDRYNWNYMTEPQQHLNGRRLTWPRGRVLGGSSSINAMIYNRGHALDYDDWQQAGADGWSYADCLPYFKKAQTHSLSADEYRGGDGPLKVTRRLQRDQPLYQTFLDAAMQAGYPFTDDVNGYQQEGVGWLDHTIHNGQRCSASAAYLTSSVLTRENLTVVTGTFVNKVVFEGKKAVGIEVEPFKADGHRPKQIRAKEVILSSGAINSPQLLMVSGVGDADQLKKTGIPVVHHLPAVGQNMEEHLGVYLHVACKKPVTLYHATPHFPHKMAWMGVQWLVSKTGMGTSSHIEVGGFLRSAPTKCHPDLKWQFLPGASDENRQLLRDGHAMMLHCTPLRATSRGYIKLRSANPRDRPVIQPNYLATETDRVDMRNGVRLTREVLKQRAFDEYRGEAISPTDEVQSDAEIDAWIRQYASTDYHPSSTNRMGKETDLDSVVDAQTRVHGLEGLRVVDASIMPNNVSGNLNAPTIMLAEKAADIILGNPALPRSDAPVVEMATSSSIPTSQLLHGLAPIGQRQYQPLLSKLQRPDLVSAQGFINGKWVEAHGGDQFTVNDPATEQEIACVASMGGEDTRDAIAAASAAQHQWGNTTPPVRAKLLKQWAAAITANAEDLAIIGSMECGKPLPEAKWEIEFAVGVIEYFSHEIVRSSGFLISPTQPTQKILVMKEPAGVCGIISPWNFPYAILGLSLGPALAAGCTTVIKPAGETPLSMLALAKLAEEVDFPPGIINVITTSRDKSEEIGGVLTSSPDVKKMTFAGSTQVGKWLMRHSSETVKNLSFELGGNAPFIVFEDADLEKALDGLIQSKFPNTGQACIASNRIFVHSSIYDTFAANIVERVKTLKMGVPLQPGVRLGPLIGPTAVKKMADLVEDAVSHGAKVLVGGNCSDLGKNFYEATVLIKVDESMRIWNEEIFGPVLQLSSFSSEEEVVQKANDSTAGLAGYFYTQDVARIFRVASELECGMVGVNSELVTHVGAPFGGIKESGIGREGSSEGLDEYLETKMVCIGGL</sequence>
<dbReference type="CDD" id="cd07103">
    <property type="entry name" value="ALDH_F5_SSADH_GabD"/>
    <property type="match status" value="1"/>
</dbReference>
<dbReference type="GO" id="GO:0050660">
    <property type="term" value="F:flavin adenine dinucleotide binding"/>
    <property type="evidence" value="ECO:0007669"/>
    <property type="project" value="InterPro"/>
</dbReference>
<reference evidence="16" key="1">
    <citation type="submission" date="2018-10" db="EMBL/GenBank/DDBJ databases">
        <title>Effector identification in a new, highly contiguous assembly of the strawberry crown rot pathogen Phytophthora cactorum.</title>
        <authorList>
            <person name="Armitage A.D."/>
            <person name="Nellist C.F."/>
            <person name="Bates H."/>
            <person name="Vickerstaff R.J."/>
            <person name="Harrison R.J."/>
        </authorList>
    </citation>
    <scope>NUCLEOTIDE SEQUENCE</scope>
    <source>
        <strain evidence="16">15-7</strain>
        <strain evidence="17">P415</strain>
        <strain evidence="18">P421</strain>
    </source>
</reference>
<comment type="caution">
    <text evidence="16">The sequence shown here is derived from an EMBL/GenBank/DDBJ whole genome shotgun (WGS) entry which is preliminary data.</text>
</comment>
<dbReference type="Pfam" id="PF00171">
    <property type="entry name" value="Aldedh"/>
    <property type="match status" value="1"/>
</dbReference>
<evidence type="ECO:0000256" key="11">
    <source>
        <dbReference type="PROSITE-ProRule" id="PRU10007"/>
    </source>
</evidence>
<dbReference type="InterPro" id="IPR016163">
    <property type="entry name" value="Ald_DH_C"/>
</dbReference>
<evidence type="ECO:0000259" key="15">
    <source>
        <dbReference type="PROSITE" id="PS00624"/>
    </source>
</evidence>
<gene>
    <name evidence="16" type="ORF">PC113_g18855</name>
    <name evidence="17" type="ORF">PC118_g18433</name>
    <name evidence="18" type="ORF">PC129_g17527</name>
</gene>
<proteinExistence type="inferred from homology"/>
<dbReference type="InterPro" id="IPR000172">
    <property type="entry name" value="GMC_OxRdtase_N"/>
</dbReference>